<evidence type="ECO:0000313" key="2">
    <source>
        <dbReference type="Proteomes" id="UP000623301"/>
    </source>
</evidence>
<evidence type="ECO:0000313" key="1">
    <source>
        <dbReference type="EMBL" id="MBJ2174519.1"/>
    </source>
</evidence>
<reference evidence="1 2" key="1">
    <citation type="submission" date="2020-12" db="EMBL/GenBank/DDBJ databases">
        <title>Aureibaculum luteum sp. nov. and Aureibaculum flavum sp. nov., novel members of the family Flavobacteriaceae isolated from Antarctic intertidal sediments.</title>
        <authorList>
            <person name="He X."/>
            <person name="Zhang X."/>
        </authorList>
    </citation>
    <scope>NUCLEOTIDE SEQUENCE [LARGE SCALE GENOMIC DNA]</scope>
    <source>
        <strain evidence="1 2">A20</strain>
    </source>
</reference>
<dbReference type="SUPFAM" id="SSF50939">
    <property type="entry name" value="Sialidases"/>
    <property type="match status" value="1"/>
</dbReference>
<dbReference type="EMBL" id="JAEHFJ010000004">
    <property type="protein sequence ID" value="MBJ2174519.1"/>
    <property type="molecule type" value="Genomic_DNA"/>
</dbReference>
<proteinExistence type="predicted"/>
<organism evidence="1 2">
    <name type="scientific">Aureibaculum flavum</name>
    <dbReference type="NCBI Taxonomy" id="2795986"/>
    <lineage>
        <taxon>Bacteria</taxon>
        <taxon>Pseudomonadati</taxon>
        <taxon>Bacteroidota</taxon>
        <taxon>Flavobacteriia</taxon>
        <taxon>Flavobacteriales</taxon>
        <taxon>Flavobacteriaceae</taxon>
        <taxon>Aureibaculum</taxon>
    </lineage>
</organism>
<accession>A0ABS0WRA8</accession>
<comment type="caution">
    <text evidence="1">The sequence shown here is derived from an EMBL/GenBank/DDBJ whole genome shotgun (WGS) entry which is preliminary data.</text>
</comment>
<keyword evidence="2" id="KW-1185">Reference proteome</keyword>
<dbReference type="PROSITE" id="PS51257">
    <property type="entry name" value="PROKAR_LIPOPROTEIN"/>
    <property type="match status" value="1"/>
</dbReference>
<evidence type="ECO:0008006" key="3">
    <source>
        <dbReference type="Google" id="ProtNLM"/>
    </source>
</evidence>
<name>A0ABS0WRA8_9FLAO</name>
<protein>
    <recommendedName>
        <fullName evidence="3">Exo-alpha-sialidase</fullName>
    </recommendedName>
</protein>
<dbReference type="InterPro" id="IPR036278">
    <property type="entry name" value="Sialidase_sf"/>
</dbReference>
<dbReference type="RefSeq" id="WP_198841257.1">
    <property type="nucleotide sequence ID" value="NZ_JAEHFJ010000004.1"/>
</dbReference>
<dbReference type="Proteomes" id="UP000623301">
    <property type="component" value="Unassembled WGS sequence"/>
</dbReference>
<sequence length="406" mass="44802">MRRFVIICIITLSVFISCKKDKTDIVINDVDMLLPENSKHPFLFANGDELLLSFTHQINDSLASVNYAEYINGKWTSPIKLTKEYDLFVNWADFTAIAKNNDNILIHYLKKSAPATYAYDVHLMVSNTNGDTFGSDFLLHNDDTATEHGFVTLLPYKDNFFATWLDGRNTSGGAHGEEHESSGAMNIRAATVLSTGDVIDDNLLDAKTCECCQTSAAITSNGPIVVYRDRTDDEIRDISISRFVDGSWTIPKTIHNDNWAIKGCPVNGPKAAAIDSTLVVAWFTAANSVPKVNLIFSSNNGRNFDKPIQIDNGKPIGRVDVALLDKDNALVSWMETKKDEAEIKILKVHKDGTKSEPITIANISAARASGFPQLEVVKGIIYVAWTDLNGETTSIKIKSVDSTIFI</sequence>
<gene>
    <name evidence="1" type="ORF">JBL43_09740</name>
</gene>